<dbReference type="RefSeq" id="WP_029285072.1">
    <property type="nucleotide sequence ID" value="NZ_CP176757.1"/>
</dbReference>
<dbReference type="AlphaFoldDB" id="A0A084H3F6"/>
<dbReference type="PANTHER" id="PTHR47260:SF3">
    <property type="entry name" value="THIOESTERASE FAMILY PROTEIN (AFU_ORTHOLOGUE AFUA_7G03960)"/>
    <property type="match status" value="1"/>
</dbReference>
<dbReference type="InterPro" id="IPR003736">
    <property type="entry name" value="PAAI_dom"/>
</dbReference>
<dbReference type="CDD" id="cd03443">
    <property type="entry name" value="PaaI_thioesterase"/>
    <property type="match status" value="1"/>
</dbReference>
<comment type="caution">
    <text evidence="3">The sequence shown here is derived from an EMBL/GenBank/DDBJ whole genome shotgun (WGS) entry which is preliminary data.</text>
</comment>
<dbReference type="InterPro" id="IPR052061">
    <property type="entry name" value="PTE-AB_protein"/>
</dbReference>
<evidence type="ECO:0000256" key="1">
    <source>
        <dbReference type="ARBA" id="ARBA00022801"/>
    </source>
</evidence>
<feature type="domain" description="Thioesterase" evidence="2">
    <location>
        <begin position="71"/>
        <end position="145"/>
    </location>
</feature>
<keyword evidence="1" id="KW-0378">Hydrolase</keyword>
<protein>
    <recommendedName>
        <fullName evidence="2">Thioesterase domain-containing protein</fullName>
    </recommendedName>
</protein>
<evidence type="ECO:0000313" key="4">
    <source>
        <dbReference type="Proteomes" id="UP000028549"/>
    </source>
</evidence>
<name>A0A084H3F6_METID</name>
<proteinExistence type="predicted"/>
<organism evidence="3 4">
    <name type="scientific">Metabacillus indicus</name>
    <name type="common">Bacillus indicus</name>
    <dbReference type="NCBI Taxonomy" id="246786"/>
    <lineage>
        <taxon>Bacteria</taxon>
        <taxon>Bacillati</taxon>
        <taxon>Bacillota</taxon>
        <taxon>Bacilli</taxon>
        <taxon>Bacillales</taxon>
        <taxon>Bacillaceae</taxon>
        <taxon>Metabacillus</taxon>
    </lineage>
</organism>
<dbReference type="SUPFAM" id="SSF54637">
    <property type="entry name" value="Thioesterase/thiol ester dehydrase-isomerase"/>
    <property type="match status" value="1"/>
</dbReference>
<dbReference type="GO" id="GO:0016289">
    <property type="term" value="F:acyl-CoA hydrolase activity"/>
    <property type="evidence" value="ECO:0007669"/>
    <property type="project" value="UniProtKB-ARBA"/>
</dbReference>
<keyword evidence="4" id="KW-1185">Reference proteome</keyword>
<dbReference type="STRING" id="246786.GS18_0204115"/>
<dbReference type="Pfam" id="PF03061">
    <property type="entry name" value="4HBT"/>
    <property type="match status" value="1"/>
</dbReference>
<gene>
    <name evidence="3" type="ORF">GS18_0204115</name>
</gene>
<reference evidence="3 4" key="1">
    <citation type="journal article" date="2005" name="Int. J. Syst. Evol. Microbiol.">
        <title>Bacillus cibi sp. nov., isolated from jeotgal, a traditional Korean fermented seafood.</title>
        <authorList>
            <person name="Yoon J.H."/>
            <person name="Lee C.H."/>
            <person name="Oh T.K."/>
        </authorList>
    </citation>
    <scope>NUCLEOTIDE SEQUENCE [LARGE SCALE GENOMIC DNA]</scope>
    <source>
        <strain evidence="3 4">DSM 16189</strain>
    </source>
</reference>
<accession>A0A084H3F6</accession>
<dbReference type="NCBIfam" id="TIGR00369">
    <property type="entry name" value="unchar_dom_1"/>
    <property type="match status" value="1"/>
</dbReference>
<dbReference type="OrthoDB" id="2139465at2"/>
<evidence type="ECO:0000313" key="3">
    <source>
        <dbReference type="EMBL" id="KEZ54118.1"/>
    </source>
</evidence>
<dbReference type="InterPro" id="IPR006683">
    <property type="entry name" value="Thioestr_dom"/>
</dbReference>
<evidence type="ECO:0000259" key="2">
    <source>
        <dbReference type="Pfam" id="PF03061"/>
    </source>
</evidence>
<dbReference type="Proteomes" id="UP000028549">
    <property type="component" value="Unassembled WGS sequence"/>
</dbReference>
<dbReference type="EMBL" id="JNVC02000001">
    <property type="protein sequence ID" value="KEZ54118.1"/>
    <property type="molecule type" value="Genomic_DNA"/>
</dbReference>
<dbReference type="InterPro" id="IPR029069">
    <property type="entry name" value="HotDog_dom_sf"/>
</dbReference>
<sequence length="160" mass="17267">MEKAEIAKLLAEIKEEDLQAAELFLLGLQKKAQKENGTYIGAFLAPSGEYRENEFILKIPNTPLIQNSLDIVHGGITATLLDSAMGSLVHHVLPGHLAAVTSEMKINYVAPGIGSELTCTASLIHKGSKTLVTEGRVVRDDGKLMAHCTASFFIIDRPAQ</sequence>
<dbReference type="Gene3D" id="3.10.129.10">
    <property type="entry name" value="Hotdog Thioesterase"/>
    <property type="match status" value="1"/>
</dbReference>
<dbReference type="PANTHER" id="PTHR47260">
    <property type="entry name" value="UPF0644 PROTEIN PB2B4.06"/>
    <property type="match status" value="1"/>
</dbReference>